<protein>
    <recommendedName>
        <fullName evidence="8">SWIRM domain-containing protein</fullName>
    </recommendedName>
</protein>
<dbReference type="SUPFAM" id="SSF54373">
    <property type="entry name" value="FAD-linked reductases, C-terminal domain"/>
    <property type="match status" value="1"/>
</dbReference>
<keyword evidence="4" id="KW-0274">FAD</keyword>
<dbReference type="Gene3D" id="3.90.660.10">
    <property type="match status" value="1"/>
</dbReference>
<feature type="region of interest" description="Disordered" evidence="7">
    <location>
        <begin position="143"/>
        <end position="169"/>
    </location>
</feature>
<dbReference type="Gene3D" id="1.10.10.10">
    <property type="entry name" value="Winged helix-like DNA-binding domain superfamily/Winged helix DNA-binding domain"/>
    <property type="match status" value="1"/>
</dbReference>
<evidence type="ECO:0000256" key="4">
    <source>
        <dbReference type="ARBA" id="ARBA00022827"/>
    </source>
</evidence>
<feature type="compositionally biased region" description="Basic and acidic residues" evidence="7">
    <location>
        <begin position="1"/>
        <end position="15"/>
    </location>
</feature>
<keyword evidence="10" id="KW-1185">Reference proteome</keyword>
<dbReference type="GO" id="GO:0016705">
    <property type="term" value="F:oxidoreductase activity, acting on paired donors, with incorporation or reduction of molecular oxygen"/>
    <property type="evidence" value="ECO:0007669"/>
    <property type="project" value="UniProtKB-ARBA"/>
</dbReference>
<dbReference type="InterPro" id="IPR002937">
    <property type="entry name" value="Amino_oxidase"/>
</dbReference>
<evidence type="ECO:0000259" key="8">
    <source>
        <dbReference type="PROSITE" id="PS50934"/>
    </source>
</evidence>
<sequence>MGEEEKVSVPQEKSETPFGGADGSDDDGPIGLFLKMKKSRKAKEEKMGLGEGEVKVKKVAQKVKEPAADQKLGGMDDTLANLRKKLRGPKKDNRFVPSASIELSDEVSGKLVNAKSTSKALEIGFVVGDEKSDAVVDSFLAPKRKKKSKKPKTGSPRTVHTESAHDDTECDISGDRLLQIGETDIVCRKRVSKNPSGAAVMKIPSSAVSRKPQSTYIKRSKKNLPNDVTGETVLIEVNPLANGFAIPVSASYENSDGKNFETRLNKPISVSEHKSCSATGTCATTNMKLDVAVEANGWVNETQAQTVEAISSSLVLDKDNETLSKSDTCADDDFLASTVNPMELEYNRVLNGNNLKETIKVNKQMDSPKVVPHECADEEADRGSSPSPNIDQSDSTDALSDLDLKRSSVQRERRNKKKRRHWDMAYEGDADWDTLISAYNYHDRNNGLKTRKREKIGIFFESENGEAAAIAAGLKARKVGPIEKITFKEVLKQKGGLQEYLECRNHILGLWSKDISRILLLSDCGVTDAPSKDEHLLAPLIREVYAFLDRSGFINAGIAIEREKKSPNVTDKNYFIKEKSFLKPLVTSVADMEDCVSFIVDKVEDRKAPMEVKVEYVADDQIHAPNSTRGTSLPTTAEEPVILQECREYLANDHRIQLTKDRKSPRRMLDMYPMTTNSHKETLDQHLDSGPEAIRCPSDVGPTSMNYDVLNHHGDCDSVVRKRVIIIGAGSAGLSAARHLQRQGVSVIILEARSRIGGRVYTDRSSLSVPVDIGASIVTGVEADVDSERRPDPSSLICSQLGLEFSILNSDCPLYDTVTGQKVPSDLDETLEDEYNSLLDDMVLLVAQKGQHVMKMSLEDGLEYVLRKRREAQSGTDIRLFLQKLRGSCFDSAGVGDDCESPANEKSNDDILNPLERRVMNWHFAHLEYGCAALLKDVSLPYWNQDDVYGGFGGAHCMIKGGYSSVVESLAEGLQIRLNQVVTDISYNIPDYPGETGHGPSRVKVFTANGDEFSADAVLVTVPLGCLKAETIKFQPPLPQWKRSSIQRLGYGVLEKVVLEFPKVFWDDSVDYFGATAEETSQRGQCFMFWNLKKTVGAPVLIALLVGEAALKGQSLNSIDHVNHAVGTLRKLFGEDTVPNPVASVVTDWGRDPFSFGAYSYVAIGASGEDYDLLGRPVENCLFFAGEATCKEHPDTVGGAMMSGIREAVRILDIFTTGDDHTAEVEALEAAQRHSDTERVEVRDIKKRLEAVDLSNALYESSFDGTQILTREALLRDLFSNVKTTAGRLHLAKVLLTLPAEKLRTFAGTQQGLTILNSWMLDSMGKDGTQLLRHCVRILVLVSTNLLAVRLSGIGRTVKEKVCVHTSRDIRAIASQLVSVWLDIFRKEKASNGGLQLLKQTANASKSRSLKGVASGKPPLRTHQGTPESSLMVKSTGCRVHPNANNKKLNSKMIKMENESKSDILSSRSDSSTVRLEIKDEEETYVMSEEEQAVLAAAEAARAAARAAAEAYASSSVKSSVLLPKIPSFHKFARREQYAQMDESEFRKKWSGGVLGRQDCYAEIDSRNCRVRDWSADFSAACHNIDSSAISVNKADYHSQSNNNAYHMNFREHSGESAAPNRNLFTKAWVDGGDSEGLKDFHAIERWQSQAAAADAHFYQQAMHEKDEDGSNATSRLVPEKNEGMANESSVSHLTTNKHLDNRAKGAEQMKQAVVDYVASLLMPLYKARKIDREGYKTIMKKTAAKVMEQTSDAEKAMSVHEFLDFKRKNKIRAFVDTLIERHMSVKSAGNY</sequence>
<keyword evidence="6" id="KW-0560">Oxidoreductase</keyword>
<feature type="compositionally biased region" description="Basic and acidic residues" evidence="7">
    <location>
        <begin position="402"/>
        <end position="412"/>
    </location>
</feature>
<dbReference type="Pfam" id="PF04433">
    <property type="entry name" value="SWIRM"/>
    <property type="match status" value="1"/>
</dbReference>
<dbReference type="PANTHER" id="PTHR10742">
    <property type="entry name" value="FLAVIN MONOAMINE OXIDASE"/>
    <property type="match status" value="1"/>
</dbReference>
<dbReference type="SUPFAM" id="SSF47676">
    <property type="entry name" value="Conserved domain common to transcription factors TFIIS, elongin A, CRSP70"/>
    <property type="match status" value="1"/>
</dbReference>
<dbReference type="InterPro" id="IPR036188">
    <property type="entry name" value="FAD/NAD-bd_sf"/>
</dbReference>
<dbReference type="OMA" id="DSGGHCK"/>
<comment type="cofactor">
    <cofactor evidence="1">
        <name>FAD</name>
        <dbReference type="ChEBI" id="CHEBI:57692"/>
    </cofactor>
</comment>
<dbReference type="Pfam" id="PF23030">
    <property type="entry name" value="SCAF11-like_C"/>
    <property type="match status" value="1"/>
</dbReference>
<evidence type="ECO:0000256" key="5">
    <source>
        <dbReference type="ARBA" id="ARBA00022853"/>
    </source>
</evidence>
<keyword evidence="5" id="KW-0156">Chromatin regulator</keyword>
<dbReference type="InterPro" id="IPR050281">
    <property type="entry name" value="Flavin_monoamine_oxidase"/>
</dbReference>
<dbReference type="InterPro" id="IPR007526">
    <property type="entry name" value="SWIRM"/>
</dbReference>
<reference evidence="9" key="1">
    <citation type="submission" date="2021-01" db="UniProtKB">
        <authorList>
            <consortium name="EnsemblPlants"/>
        </authorList>
    </citation>
    <scope>IDENTIFICATION</scope>
</reference>
<dbReference type="PANTHER" id="PTHR10742:SF410">
    <property type="entry name" value="LYSINE-SPECIFIC HISTONE DEMETHYLASE 2"/>
    <property type="match status" value="1"/>
</dbReference>
<evidence type="ECO:0000256" key="1">
    <source>
        <dbReference type="ARBA" id="ARBA00001974"/>
    </source>
</evidence>
<dbReference type="InterPro" id="IPR009057">
    <property type="entry name" value="Homeodomain-like_sf"/>
</dbReference>
<feature type="compositionally biased region" description="Basic residues" evidence="7">
    <location>
        <begin position="143"/>
        <end position="152"/>
    </location>
</feature>
<evidence type="ECO:0000256" key="6">
    <source>
        <dbReference type="ARBA" id="ARBA00023002"/>
    </source>
</evidence>
<feature type="region of interest" description="Disordered" evidence="7">
    <location>
        <begin position="1408"/>
        <end position="1433"/>
    </location>
</feature>
<dbReference type="Proteomes" id="UP000594263">
    <property type="component" value="Unplaced"/>
</dbReference>
<comment type="similarity">
    <text evidence="2">Belongs to the flavin monoamine oxidase family.</text>
</comment>
<dbReference type="Gramene" id="Kaladp0095s0702.1.v1.1">
    <property type="protein sequence ID" value="Kaladp0095s0702.1.v1.1"/>
    <property type="gene ID" value="Kaladp0095s0702.v1.1"/>
</dbReference>
<dbReference type="InterPro" id="IPR057031">
    <property type="entry name" value="SFR19-like_C"/>
</dbReference>
<evidence type="ECO:0000256" key="7">
    <source>
        <dbReference type="SAM" id="MobiDB-lite"/>
    </source>
</evidence>
<dbReference type="InterPro" id="IPR035441">
    <property type="entry name" value="TFIIS/LEDGF_dom_sf"/>
</dbReference>
<dbReference type="SUPFAM" id="SSF51905">
    <property type="entry name" value="FAD/NAD(P)-binding domain"/>
    <property type="match status" value="1"/>
</dbReference>
<dbReference type="GO" id="GO:0141052">
    <property type="term" value="F:histone H3 demethylase activity"/>
    <property type="evidence" value="ECO:0007669"/>
    <property type="project" value="UniProtKB-ARBA"/>
</dbReference>
<dbReference type="Gene3D" id="3.50.50.60">
    <property type="entry name" value="FAD/NAD(P)-binding domain"/>
    <property type="match status" value="2"/>
</dbReference>
<dbReference type="PROSITE" id="PS50934">
    <property type="entry name" value="SWIRM"/>
    <property type="match status" value="1"/>
</dbReference>
<feature type="compositionally biased region" description="Low complexity" evidence="7">
    <location>
        <begin position="391"/>
        <end position="401"/>
    </location>
</feature>
<organism evidence="9 10">
    <name type="scientific">Kalanchoe fedtschenkoi</name>
    <name type="common">Lavender scallops</name>
    <name type="synonym">South American air plant</name>
    <dbReference type="NCBI Taxonomy" id="63787"/>
    <lineage>
        <taxon>Eukaryota</taxon>
        <taxon>Viridiplantae</taxon>
        <taxon>Streptophyta</taxon>
        <taxon>Embryophyta</taxon>
        <taxon>Tracheophyta</taxon>
        <taxon>Spermatophyta</taxon>
        <taxon>Magnoliopsida</taxon>
        <taxon>eudicotyledons</taxon>
        <taxon>Gunneridae</taxon>
        <taxon>Pentapetalae</taxon>
        <taxon>Saxifragales</taxon>
        <taxon>Crassulaceae</taxon>
        <taxon>Kalanchoe</taxon>
    </lineage>
</organism>
<evidence type="ECO:0000313" key="10">
    <source>
        <dbReference type="Proteomes" id="UP000594263"/>
    </source>
</evidence>
<dbReference type="SUPFAM" id="SSF46689">
    <property type="entry name" value="Homeodomain-like"/>
    <property type="match status" value="1"/>
</dbReference>
<dbReference type="EnsemblPlants" id="Kaladp0095s0702.1.v1.1">
    <property type="protein sequence ID" value="Kaladp0095s0702.1.v1.1"/>
    <property type="gene ID" value="Kaladp0095s0702.v1.1"/>
</dbReference>
<name>A0A7N0V2Y8_KALFE</name>
<evidence type="ECO:0000256" key="2">
    <source>
        <dbReference type="ARBA" id="ARBA00005995"/>
    </source>
</evidence>
<evidence type="ECO:0000256" key="3">
    <source>
        <dbReference type="ARBA" id="ARBA00022630"/>
    </source>
</evidence>
<dbReference type="InterPro" id="IPR036388">
    <property type="entry name" value="WH-like_DNA-bd_sf"/>
</dbReference>
<accession>A0A7N0V2Y8</accession>
<feature type="compositionally biased region" description="Polar residues" evidence="7">
    <location>
        <begin position="1423"/>
        <end position="1433"/>
    </location>
</feature>
<feature type="domain" description="SWIRM" evidence="8">
    <location>
        <begin position="465"/>
        <end position="565"/>
    </location>
</feature>
<keyword evidence="3" id="KW-0285">Flavoprotein</keyword>
<dbReference type="Pfam" id="PF01593">
    <property type="entry name" value="Amino_oxidase"/>
    <property type="match status" value="1"/>
</dbReference>
<feature type="region of interest" description="Disordered" evidence="7">
    <location>
        <begin position="361"/>
        <end position="420"/>
    </location>
</feature>
<evidence type="ECO:0000313" key="9">
    <source>
        <dbReference type="EnsemblPlants" id="Kaladp0095s0702.1.v1.1"/>
    </source>
</evidence>
<proteinExistence type="inferred from homology"/>
<feature type="region of interest" description="Disordered" evidence="7">
    <location>
        <begin position="1"/>
        <end position="29"/>
    </location>
</feature>